<feature type="domain" description="Prepilin type IV endopeptidase peptidase" evidence="4">
    <location>
        <begin position="99"/>
        <end position="204"/>
    </location>
</feature>
<evidence type="ECO:0000256" key="3">
    <source>
        <dbReference type="SAM" id="Phobius"/>
    </source>
</evidence>
<gene>
    <name evidence="5" type="ORF">Sviol_79050</name>
</gene>
<proteinExistence type="inferred from homology"/>
<evidence type="ECO:0000313" key="6">
    <source>
        <dbReference type="Proteomes" id="UP001050808"/>
    </source>
</evidence>
<feature type="transmembrane region" description="Helical" evidence="3">
    <location>
        <begin position="94"/>
        <end position="114"/>
    </location>
</feature>
<protein>
    <submittedName>
        <fullName evidence="5">Prepilin peptidase</fullName>
    </submittedName>
</protein>
<reference evidence="5" key="1">
    <citation type="submission" date="2024-05" db="EMBL/GenBank/DDBJ databases">
        <title>Whole genome shotgun sequence of Streptomyces violascens NBRC 12920.</title>
        <authorList>
            <person name="Komaki H."/>
            <person name="Tamura T."/>
        </authorList>
    </citation>
    <scope>NUCLEOTIDE SEQUENCE</scope>
    <source>
        <strain evidence="5">NBRC 12920</strain>
    </source>
</reference>
<comment type="similarity">
    <text evidence="1 2">Belongs to the peptidase A24 family.</text>
</comment>
<name>A0ABQ3R1U9_9ACTN</name>
<dbReference type="EMBL" id="BNDY01000020">
    <property type="protein sequence ID" value="GHI43497.1"/>
    <property type="molecule type" value="Genomic_DNA"/>
</dbReference>
<feature type="transmembrane region" description="Helical" evidence="3">
    <location>
        <begin position="189"/>
        <end position="215"/>
    </location>
</feature>
<dbReference type="InterPro" id="IPR050882">
    <property type="entry name" value="Prepilin_peptidase/N-MTase"/>
</dbReference>
<keyword evidence="6" id="KW-1185">Reference proteome</keyword>
<comment type="caution">
    <text evidence="5">The sequence shown here is derived from an EMBL/GenBank/DDBJ whole genome shotgun (WGS) entry which is preliminary data.</text>
</comment>
<evidence type="ECO:0000256" key="1">
    <source>
        <dbReference type="ARBA" id="ARBA00005801"/>
    </source>
</evidence>
<feature type="transmembrane region" description="Helical" evidence="3">
    <location>
        <begin position="69"/>
        <end position="87"/>
    </location>
</feature>
<dbReference type="Pfam" id="PF01478">
    <property type="entry name" value="Peptidase_A24"/>
    <property type="match status" value="1"/>
</dbReference>
<dbReference type="Gene3D" id="1.20.120.1220">
    <property type="match status" value="1"/>
</dbReference>
<dbReference type="PRINTS" id="PR00864">
    <property type="entry name" value="PREPILNPTASE"/>
</dbReference>
<accession>A0ABQ3R1U9</accession>
<evidence type="ECO:0000259" key="4">
    <source>
        <dbReference type="Pfam" id="PF01478"/>
    </source>
</evidence>
<dbReference type="InterPro" id="IPR014032">
    <property type="entry name" value="Peptidase_A24A_bac"/>
</dbReference>
<dbReference type="Proteomes" id="UP001050808">
    <property type="component" value="Unassembled WGS sequence"/>
</dbReference>
<dbReference type="PANTHER" id="PTHR30487:SF0">
    <property type="entry name" value="PREPILIN LEADER PEPTIDASE_N-METHYLTRANSFERASE-RELATED"/>
    <property type="match status" value="1"/>
</dbReference>
<evidence type="ECO:0000313" key="5">
    <source>
        <dbReference type="EMBL" id="GHI43497.1"/>
    </source>
</evidence>
<evidence type="ECO:0000256" key="2">
    <source>
        <dbReference type="RuleBase" id="RU003793"/>
    </source>
</evidence>
<feature type="transmembrane region" description="Helical" evidence="3">
    <location>
        <begin position="222"/>
        <end position="244"/>
    </location>
</feature>
<sequence length="245" mass="24482">MVKGLEAVNGFLVAGAALWGAAAGVLLPRPAYRLSVEPDEPWRSAAPDGRPFTGPARGWLGAARGYGPSTPGLAVLTSLVCAGLALTTGARPELGVWLLLAPVAVLLGVVDRGVHRLPDVLTLPFALAATLLLGLASLLPGDAGAWTTALLGELALSGGYLVLVLINPAGMGLGDAKLALGLGAALGWYGWPVLFAGALLGLVLGAVYGGGLLVLRRANRTAAFPLGPFMIAGSFGGLLLGGLAG</sequence>
<dbReference type="InterPro" id="IPR000045">
    <property type="entry name" value="Prepilin_IV_endopep_pep"/>
</dbReference>
<dbReference type="PANTHER" id="PTHR30487">
    <property type="entry name" value="TYPE 4 PREPILIN-LIKE PROTEINS LEADER PEPTIDE-PROCESSING ENZYME"/>
    <property type="match status" value="1"/>
</dbReference>
<organism evidence="5 6">
    <name type="scientific">Streptomyces violascens</name>
    <dbReference type="NCBI Taxonomy" id="67381"/>
    <lineage>
        <taxon>Bacteria</taxon>
        <taxon>Bacillati</taxon>
        <taxon>Actinomycetota</taxon>
        <taxon>Actinomycetes</taxon>
        <taxon>Kitasatosporales</taxon>
        <taxon>Streptomycetaceae</taxon>
        <taxon>Streptomyces</taxon>
    </lineage>
</organism>
<feature type="transmembrane region" description="Helical" evidence="3">
    <location>
        <begin position="120"/>
        <end position="139"/>
    </location>
</feature>
<keyword evidence="3" id="KW-1133">Transmembrane helix</keyword>
<feature type="transmembrane region" description="Helical" evidence="3">
    <location>
        <begin position="146"/>
        <end position="169"/>
    </location>
</feature>
<feature type="transmembrane region" description="Helical" evidence="3">
    <location>
        <begin position="7"/>
        <end position="27"/>
    </location>
</feature>
<keyword evidence="3" id="KW-0472">Membrane</keyword>
<keyword evidence="3" id="KW-0812">Transmembrane</keyword>